<evidence type="ECO:0000313" key="3">
    <source>
        <dbReference type="EMBL" id="PSL08043.1"/>
    </source>
</evidence>
<dbReference type="PRINTS" id="PR00413">
    <property type="entry name" value="HADHALOGNASE"/>
</dbReference>
<dbReference type="InterPro" id="IPR051540">
    <property type="entry name" value="S-2-haloacid_dehalogenase"/>
</dbReference>
<comment type="similarity">
    <text evidence="1">Belongs to the HAD-like hydrolase superfamily. S-2-haloalkanoic acid dehalogenase family.</text>
</comment>
<dbReference type="PANTHER" id="PTHR43316">
    <property type="entry name" value="HYDROLASE, HALOACID DELAHOGENASE-RELATED"/>
    <property type="match status" value="1"/>
</dbReference>
<organism evidence="3 4">
    <name type="scientific">Haloactinopolyspora alba</name>
    <dbReference type="NCBI Taxonomy" id="648780"/>
    <lineage>
        <taxon>Bacteria</taxon>
        <taxon>Bacillati</taxon>
        <taxon>Actinomycetota</taxon>
        <taxon>Actinomycetes</taxon>
        <taxon>Jiangellales</taxon>
        <taxon>Jiangellaceae</taxon>
        <taxon>Haloactinopolyspora</taxon>
    </lineage>
</organism>
<dbReference type="Gene3D" id="1.10.150.240">
    <property type="entry name" value="Putative phosphatase, domain 2"/>
    <property type="match status" value="1"/>
</dbReference>
<gene>
    <name evidence="3" type="ORF">CLV30_10110</name>
</gene>
<dbReference type="SFLD" id="SFLDG01129">
    <property type="entry name" value="C1.5:_HAD__Beta-PGM__Phosphata"/>
    <property type="match status" value="1"/>
</dbReference>
<keyword evidence="2" id="KW-0378">Hydrolase</keyword>
<dbReference type="PANTHER" id="PTHR43316:SF3">
    <property type="entry name" value="HALOACID DEHALOGENASE, TYPE II (AFU_ORTHOLOGUE AFUA_2G07750)-RELATED"/>
    <property type="match status" value="1"/>
</dbReference>
<dbReference type="EMBL" id="PYGE01000001">
    <property type="protein sequence ID" value="PSL08043.1"/>
    <property type="molecule type" value="Genomic_DNA"/>
</dbReference>
<protein>
    <submittedName>
        <fullName evidence="3">2-haloacid dehalogenase</fullName>
    </submittedName>
</protein>
<reference evidence="3 4" key="1">
    <citation type="submission" date="2018-03" db="EMBL/GenBank/DDBJ databases">
        <title>Genomic Encyclopedia of Archaeal and Bacterial Type Strains, Phase II (KMG-II): from individual species to whole genera.</title>
        <authorList>
            <person name="Goeker M."/>
        </authorList>
    </citation>
    <scope>NUCLEOTIDE SEQUENCE [LARGE SCALE GENOMIC DNA]</scope>
    <source>
        <strain evidence="3 4">DSM 45211</strain>
    </source>
</reference>
<evidence type="ECO:0000313" key="4">
    <source>
        <dbReference type="Proteomes" id="UP000243528"/>
    </source>
</evidence>
<dbReference type="NCBIfam" id="TIGR01493">
    <property type="entry name" value="HAD-SF-IA-v2"/>
    <property type="match status" value="1"/>
</dbReference>
<name>A0A2P8EF05_9ACTN</name>
<dbReference type="SFLD" id="SFLDS00003">
    <property type="entry name" value="Haloacid_Dehalogenase"/>
    <property type="match status" value="1"/>
</dbReference>
<dbReference type="SUPFAM" id="SSF56784">
    <property type="entry name" value="HAD-like"/>
    <property type="match status" value="1"/>
</dbReference>
<dbReference type="Pfam" id="PF00702">
    <property type="entry name" value="Hydrolase"/>
    <property type="match status" value="1"/>
</dbReference>
<dbReference type="Gene3D" id="3.40.50.1000">
    <property type="entry name" value="HAD superfamily/HAD-like"/>
    <property type="match status" value="1"/>
</dbReference>
<evidence type="ECO:0000256" key="1">
    <source>
        <dbReference type="ARBA" id="ARBA00008106"/>
    </source>
</evidence>
<proteinExistence type="inferred from homology"/>
<evidence type="ECO:0000256" key="2">
    <source>
        <dbReference type="ARBA" id="ARBA00022801"/>
    </source>
</evidence>
<dbReference type="InterPro" id="IPR006439">
    <property type="entry name" value="HAD-SF_hydro_IA"/>
</dbReference>
<dbReference type="AlphaFoldDB" id="A0A2P8EF05"/>
<dbReference type="NCBIfam" id="TIGR01428">
    <property type="entry name" value="HAD_type_II"/>
    <property type="match status" value="1"/>
</dbReference>
<dbReference type="GO" id="GO:0019120">
    <property type="term" value="F:hydrolase activity, acting on acid halide bonds, in C-halide compounds"/>
    <property type="evidence" value="ECO:0007669"/>
    <property type="project" value="InterPro"/>
</dbReference>
<dbReference type="Proteomes" id="UP000243528">
    <property type="component" value="Unassembled WGS sequence"/>
</dbReference>
<dbReference type="InterPro" id="IPR006328">
    <property type="entry name" value="2-HAD"/>
</dbReference>
<sequence>MAAGAERMSRRIGWNSHNRPMAKRPQVIAFDVIETLFSLEPVRQRLIAAGQPGHVLDVWFPALLRDAFALTATGGYRPFADIAAGTLRSATGNALDGEAVRTVLAGFGELDPHPDVEPAIRLAREAGTRVVTLTNGPALNTGTLLQRAGVADDVEQVLSVDDVQQWKPAPEIYRHAAYSADVPPERVALVAAHAWDTHGAGQAGLTTGWVTRQDGRFPEFFRSPDVVGSDLVGVVRGLLDLPAE</sequence>
<dbReference type="InterPro" id="IPR023198">
    <property type="entry name" value="PGP-like_dom2"/>
</dbReference>
<keyword evidence="4" id="KW-1185">Reference proteome</keyword>
<dbReference type="InterPro" id="IPR036412">
    <property type="entry name" value="HAD-like_sf"/>
</dbReference>
<comment type="caution">
    <text evidence="3">The sequence shown here is derived from an EMBL/GenBank/DDBJ whole genome shotgun (WGS) entry which is preliminary data.</text>
</comment>
<dbReference type="InterPro" id="IPR023214">
    <property type="entry name" value="HAD_sf"/>
</dbReference>
<accession>A0A2P8EF05</accession>